<dbReference type="GO" id="GO:0035861">
    <property type="term" value="C:site of double-strand break"/>
    <property type="evidence" value="ECO:0007669"/>
    <property type="project" value="TreeGrafter"/>
</dbReference>
<dbReference type="GO" id="GO:0061630">
    <property type="term" value="F:ubiquitin protein ligase activity"/>
    <property type="evidence" value="ECO:0007669"/>
    <property type="project" value="UniProtKB-EC"/>
</dbReference>
<dbReference type="GO" id="GO:0005634">
    <property type="term" value="C:nucleus"/>
    <property type="evidence" value="ECO:0007669"/>
    <property type="project" value="UniProtKB-SubCell"/>
</dbReference>
<dbReference type="InterPro" id="IPR013083">
    <property type="entry name" value="Znf_RING/FYVE/PHD"/>
</dbReference>
<feature type="signal peptide" evidence="13">
    <location>
        <begin position="1"/>
        <end position="23"/>
    </location>
</feature>
<sequence length="119" mass="13505">MHSRCGAPTLAMTKKAILSWVHCLCPVCLEVFMEPVTLPCTHTFCKVCFLESVDKATLCCPMCRKRVSTWARLHSRNNTLVNETLWRRIQTCFPRQCEHRLSGQGEAEDPHSGNGSRGR</sequence>
<dbReference type="PANTHER" id="PTHR23328">
    <property type="entry name" value="RING-TYPE DOMAIN-CONTAINING PROTEIN"/>
    <property type="match status" value="1"/>
</dbReference>
<dbReference type="Ensembl" id="ENSHBUT00000004288.1">
    <property type="protein sequence ID" value="ENSHBUP00000007044.1"/>
    <property type="gene ID" value="ENSHBUG00000008598.1"/>
</dbReference>
<dbReference type="PANTHER" id="PTHR23328:SF1">
    <property type="entry name" value="E3 UBIQUITIN-PROTEIN LIGASE RNF168"/>
    <property type="match status" value="1"/>
</dbReference>
<accession>A0A3Q2V8J3</accession>
<name>A0A3Q2V8J3_HAPBU</name>
<dbReference type="InterPro" id="IPR018957">
    <property type="entry name" value="Znf_C3HC4_RING-type"/>
</dbReference>
<evidence type="ECO:0000256" key="12">
    <source>
        <dbReference type="SAM" id="MobiDB-lite"/>
    </source>
</evidence>
<evidence type="ECO:0000256" key="11">
    <source>
        <dbReference type="PROSITE-ProRule" id="PRU00175"/>
    </source>
</evidence>
<dbReference type="EC" id="2.3.2.27" evidence="3"/>
<dbReference type="SUPFAM" id="SSF57850">
    <property type="entry name" value="RING/U-box"/>
    <property type="match status" value="1"/>
</dbReference>
<comment type="catalytic activity">
    <reaction evidence="1">
        <text>S-ubiquitinyl-[E2 ubiquitin-conjugating enzyme]-L-cysteine + [acceptor protein]-L-lysine = [E2 ubiquitin-conjugating enzyme]-L-cysteine + N(6)-ubiquitinyl-[acceptor protein]-L-lysine.</text>
        <dbReference type="EC" id="2.3.2.27"/>
    </reaction>
</comment>
<evidence type="ECO:0000256" key="7">
    <source>
        <dbReference type="ARBA" id="ARBA00022771"/>
    </source>
</evidence>
<evidence type="ECO:0000313" key="15">
    <source>
        <dbReference type="Ensembl" id="ENSHBUP00000007044.1"/>
    </source>
</evidence>
<evidence type="ECO:0000313" key="16">
    <source>
        <dbReference type="Proteomes" id="UP000264840"/>
    </source>
</evidence>
<evidence type="ECO:0000256" key="10">
    <source>
        <dbReference type="ARBA" id="ARBA00023242"/>
    </source>
</evidence>
<evidence type="ECO:0000256" key="2">
    <source>
        <dbReference type="ARBA" id="ARBA00004123"/>
    </source>
</evidence>
<keyword evidence="10" id="KW-0539">Nucleus</keyword>
<evidence type="ECO:0000256" key="8">
    <source>
        <dbReference type="ARBA" id="ARBA00022786"/>
    </source>
</evidence>
<feature type="region of interest" description="Disordered" evidence="12">
    <location>
        <begin position="100"/>
        <end position="119"/>
    </location>
</feature>
<evidence type="ECO:0000256" key="1">
    <source>
        <dbReference type="ARBA" id="ARBA00000900"/>
    </source>
</evidence>
<keyword evidence="5" id="KW-0479">Metal-binding</keyword>
<evidence type="ECO:0000256" key="13">
    <source>
        <dbReference type="SAM" id="SignalP"/>
    </source>
</evidence>
<keyword evidence="7 11" id="KW-0863">Zinc-finger</keyword>
<keyword evidence="6" id="KW-0227">DNA damage</keyword>
<dbReference type="AlphaFoldDB" id="A0A3Q2V8J3"/>
<feature type="chain" id="PRO_5018745300" description="RING-type E3 ubiquitin transferase" evidence="13">
    <location>
        <begin position="24"/>
        <end position="119"/>
    </location>
</feature>
<keyword evidence="13" id="KW-0732">Signal</keyword>
<evidence type="ECO:0000256" key="3">
    <source>
        <dbReference type="ARBA" id="ARBA00012483"/>
    </source>
</evidence>
<dbReference type="SMART" id="SM00184">
    <property type="entry name" value="RING"/>
    <property type="match status" value="1"/>
</dbReference>
<dbReference type="GO" id="GO:0031491">
    <property type="term" value="F:nucleosome binding"/>
    <property type="evidence" value="ECO:0007669"/>
    <property type="project" value="TreeGrafter"/>
</dbReference>
<organism evidence="15 16">
    <name type="scientific">Haplochromis burtoni</name>
    <name type="common">Burton's mouthbrooder</name>
    <name type="synonym">Chromis burtoni</name>
    <dbReference type="NCBI Taxonomy" id="8153"/>
    <lineage>
        <taxon>Eukaryota</taxon>
        <taxon>Metazoa</taxon>
        <taxon>Chordata</taxon>
        <taxon>Craniata</taxon>
        <taxon>Vertebrata</taxon>
        <taxon>Euteleostomi</taxon>
        <taxon>Actinopterygii</taxon>
        <taxon>Neopterygii</taxon>
        <taxon>Teleostei</taxon>
        <taxon>Neoteleostei</taxon>
        <taxon>Acanthomorphata</taxon>
        <taxon>Ovalentaria</taxon>
        <taxon>Cichlomorphae</taxon>
        <taxon>Cichliformes</taxon>
        <taxon>Cichlidae</taxon>
        <taxon>African cichlids</taxon>
        <taxon>Pseudocrenilabrinae</taxon>
        <taxon>Haplochromini</taxon>
        <taxon>Haplochromis</taxon>
    </lineage>
</organism>
<evidence type="ECO:0000256" key="9">
    <source>
        <dbReference type="ARBA" id="ARBA00022833"/>
    </source>
</evidence>
<dbReference type="InterPro" id="IPR051657">
    <property type="entry name" value="RNF168/RNF169_E3_ubiq-ligase"/>
</dbReference>
<evidence type="ECO:0000256" key="4">
    <source>
        <dbReference type="ARBA" id="ARBA00022679"/>
    </source>
</evidence>
<dbReference type="GeneTree" id="ENSGT00940000153680"/>
<reference evidence="15" key="1">
    <citation type="submission" date="2025-08" db="UniProtKB">
        <authorList>
            <consortium name="Ensembl"/>
        </authorList>
    </citation>
    <scope>IDENTIFICATION</scope>
</reference>
<keyword evidence="9" id="KW-0862">Zinc</keyword>
<evidence type="ECO:0000259" key="14">
    <source>
        <dbReference type="PROSITE" id="PS50089"/>
    </source>
</evidence>
<dbReference type="GO" id="GO:0008270">
    <property type="term" value="F:zinc ion binding"/>
    <property type="evidence" value="ECO:0007669"/>
    <property type="project" value="UniProtKB-KW"/>
</dbReference>
<proteinExistence type="predicted"/>
<comment type="subcellular location">
    <subcellularLocation>
        <location evidence="2">Nucleus</location>
    </subcellularLocation>
</comment>
<protein>
    <recommendedName>
        <fullName evidence="3">RING-type E3 ubiquitin transferase</fullName>
        <ecNumber evidence="3">2.3.2.27</ecNumber>
    </recommendedName>
</protein>
<keyword evidence="16" id="KW-1185">Reference proteome</keyword>
<dbReference type="Pfam" id="PF00097">
    <property type="entry name" value="zf-C3HC4"/>
    <property type="match status" value="1"/>
</dbReference>
<evidence type="ECO:0000256" key="6">
    <source>
        <dbReference type="ARBA" id="ARBA00022763"/>
    </source>
</evidence>
<keyword evidence="4" id="KW-0808">Transferase</keyword>
<dbReference type="PROSITE" id="PS50089">
    <property type="entry name" value="ZF_RING_2"/>
    <property type="match status" value="1"/>
</dbReference>
<evidence type="ECO:0000256" key="5">
    <source>
        <dbReference type="ARBA" id="ARBA00022723"/>
    </source>
</evidence>
<keyword evidence="8" id="KW-0833">Ubl conjugation pathway</keyword>
<reference evidence="15" key="2">
    <citation type="submission" date="2025-09" db="UniProtKB">
        <authorList>
            <consortium name="Ensembl"/>
        </authorList>
    </citation>
    <scope>IDENTIFICATION</scope>
</reference>
<dbReference type="Proteomes" id="UP000264840">
    <property type="component" value="Unplaced"/>
</dbReference>
<dbReference type="Gene3D" id="3.30.40.10">
    <property type="entry name" value="Zinc/RING finger domain, C3HC4 (zinc finger)"/>
    <property type="match status" value="1"/>
</dbReference>
<dbReference type="GO" id="GO:0006302">
    <property type="term" value="P:double-strand break repair"/>
    <property type="evidence" value="ECO:0007669"/>
    <property type="project" value="TreeGrafter"/>
</dbReference>
<dbReference type="InterPro" id="IPR001841">
    <property type="entry name" value="Znf_RING"/>
</dbReference>
<feature type="domain" description="RING-type" evidence="14">
    <location>
        <begin position="25"/>
        <end position="64"/>
    </location>
</feature>